<keyword evidence="3" id="KW-0349">Heme</keyword>
<dbReference type="Proteomes" id="UP000749740">
    <property type="component" value="Unassembled WGS sequence"/>
</dbReference>
<dbReference type="SUPFAM" id="SSF48264">
    <property type="entry name" value="Cytochrome P450"/>
    <property type="match status" value="1"/>
</dbReference>
<proteinExistence type="inferred from homology"/>
<keyword evidence="3" id="KW-0560">Oxidoreductase</keyword>
<dbReference type="EMBL" id="JABDYC010000002">
    <property type="protein sequence ID" value="MBX5022483.1"/>
    <property type="molecule type" value="Genomic_DNA"/>
</dbReference>
<comment type="cofactor">
    <cofactor evidence="1">
        <name>heme</name>
        <dbReference type="ChEBI" id="CHEBI:30413"/>
    </cofactor>
</comment>
<organism evidence="4 5">
    <name type="scientific">Rhizobium lentis</name>
    <dbReference type="NCBI Taxonomy" id="1138194"/>
    <lineage>
        <taxon>Bacteria</taxon>
        <taxon>Pseudomonadati</taxon>
        <taxon>Pseudomonadota</taxon>
        <taxon>Alphaproteobacteria</taxon>
        <taxon>Hyphomicrobiales</taxon>
        <taxon>Rhizobiaceae</taxon>
        <taxon>Rhizobium/Agrobacterium group</taxon>
        <taxon>Rhizobium</taxon>
    </lineage>
</organism>
<accession>A0A9Q3M572</accession>
<sequence>MEKLTRIVPTISSAEIERDPHEAFKRYRAVHPIATLETGGTVVLRHADVSRLSRDTRLRATETAIPAHGGITQGALFDIFQHGMLTANGHDHERRRFAMSRALASQVIDDFRSCVRNAAEVLIDGFDREGAVELGSGYAAKLPILALAGMLGVPDRDVPVFTRDVDQMNEFFRPNATAAAMAEAELAAQRVQDYLTTVLARKRAGQANDFLSHYLAVADADQRISGVEVIIQLVQFIIGGTESMRVALVAQTANLLSNRAQWEAVCEDPALASPAVSESLRFEPGIAGVVRISTDDIDVDGWTLPAGQMVILSSMSALRDERVFERPDSFNIFRSDLVPSHLAFGGGAHKCVAEALGRAELEEGLNILAKRLPNLTMKTQPIFMGHVFVRRATECWATW</sequence>
<dbReference type="GO" id="GO:0005506">
    <property type="term" value="F:iron ion binding"/>
    <property type="evidence" value="ECO:0007669"/>
    <property type="project" value="InterPro"/>
</dbReference>
<dbReference type="GO" id="GO:0016705">
    <property type="term" value="F:oxidoreductase activity, acting on paired donors, with incorporation or reduction of molecular oxygen"/>
    <property type="evidence" value="ECO:0007669"/>
    <property type="project" value="InterPro"/>
</dbReference>
<evidence type="ECO:0000256" key="3">
    <source>
        <dbReference type="RuleBase" id="RU000461"/>
    </source>
</evidence>
<evidence type="ECO:0000256" key="1">
    <source>
        <dbReference type="ARBA" id="ARBA00001971"/>
    </source>
</evidence>
<dbReference type="AlphaFoldDB" id="A0A9Q3M572"/>
<dbReference type="RefSeq" id="WP_221133493.1">
    <property type="nucleotide sequence ID" value="NZ_JABDXV010000005.1"/>
</dbReference>
<dbReference type="InterPro" id="IPR017972">
    <property type="entry name" value="Cyt_P450_CS"/>
</dbReference>
<evidence type="ECO:0000256" key="2">
    <source>
        <dbReference type="ARBA" id="ARBA00010617"/>
    </source>
</evidence>
<dbReference type="GO" id="GO:0004497">
    <property type="term" value="F:monooxygenase activity"/>
    <property type="evidence" value="ECO:0007669"/>
    <property type="project" value="UniProtKB-KW"/>
</dbReference>
<dbReference type="InterPro" id="IPR002397">
    <property type="entry name" value="Cyt_P450_B"/>
</dbReference>
<keyword evidence="3" id="KW-0503">Monooxygenase</keyword>
<dbReference type="InterPro" id="IPR036396">
    <property type="entry name" value="Cyt_P450_sf"/>
</dbReference>
<evidence type="ECO:0000313" key="4">
    <source>
        <dbReference type="EMBL" id="MBX5022483.1"/>
    </source>
</evidence>
<dbReference type="Gene3D" id="1.10.630.10">
    <property type="entry name" value="Cytochrome P450"/>
    <property type="match status" value="1"/>
</dbReference>
<comment type="caution">
    <text evidence="4">The sequence shown here is derived from an EMBL/GenBank/DDBJ whole genome shotgun (WGS) entry which is preliminary data.</text>
</comment>
<dbReference type="PANTHER" id="PTHR46696">
    <property type="entry name" value="P450, PUTATIVE (EUROFUNG)-RELATED"/>
    <property type="match status" value="1"/>
</dbReference>
<dbReference type="InterPro" id="IPR001128">
    <property type="entry name" value="Cyt_P450"/>
</dbReference>
<reference evidence="4" key="1">
    <citation type="submission" date="2020-04" db="EMBL/GenBank/DDBJ databases">
        <title>Global-level population genomics: horizontal gene transfer, symbiosis and evolution in Rhizobia.</title>
        <authorList>
            <person name="Gai Y."/>
        </authorList>
    </citation>
    <scope>NUCLEOTIDE SEQUENCE</scope>
    <source>
        <strain evidence="4">BLR57</strain>
    </source>
</reference>
<keyword evidence="3" id="KW-0408">Iron</keyword>
<dbReference type="GO" id="GO:0020037">
    <property type="term" value="F:heme binding"/>
    <property type="evidence" value="ECO:0007669"/>
    <property type="project" value="InterPro"/>
</dbReference>
<evidence type="ECO:0000313" key="5">
    <source>
        <dbReference type="Proteomes" id="UP000749740"/>
    </source>
</evidence>
<dbReference type="PRINTS" id="PR00359">
    <property type="entry name" value="BP450"/>
</dbReference>
<keyword evidence="3" id="KW-0479">Metal-binding</keyword>
<dbReference type="PROSITE" id="PS00086">
    <property type="entry name" value="CYTOCHROME_P450"/>
    <property type="match status" value="1"/>
</dbReference>
<name>A0A9Q3M572_9HYPH</name>
<gene>
    <name evidence="4" type="ORF">HJB63_07815</name>
</gene>
<dbReference type="Pfam" id="PF00067">
    <property type="entry name" value="p450"/>
    <property type="match status" value="1"/>
</dbReference>
<comment type="similarity">
    <text evidence="2 3">Belongs to the cytochrome P450 family.</text>
</comment>
<dbReference type="PANTHER" id="PTHR46696:SF1">
    <property type="entry name" value="CYTOCHROME P450 YJIB-RELATED"/>
    <property type="match status" value="1"/>
</dbReference>
<protein>
    <submittedName>
        <fullName evidence="4">Cytochrome P450</fullName>
    </submittedName>
</protein>